<gene>
    <name evidence="3" type="primary">pseI</name>
    <name evidence="2" type="ORF">GMPD_34630</name>
    <name evidence="3" type="ORF">M1B72_03965</name>
</gene>
<name>A0A6V8N0F9_9BACT</name>
<accession>A0A6V8N0F9</accession>
<evidence type="ECO:0000313" key="2">
    <source>
        <dbReference type="EMBL" id="GFO65544.1"/>
    </source>
</evidence>
<dbReference type="NCBIfam" id="TIGR03586">
    <property type="entry name" value="PseI"/>
    <property type="match status" value="1"/>
</dbReference>
<evidence type="ECO:0000313" key="3">
    <source>
        <dbReference type="EMBL" id="UPU36874.1"/>
    </source>
</evidence>
<dbReference type="InterPro" id="IPR013132">
    <property type="entry name" value="PseI/NeuA/B-like_N"/>
</dbReference>
<reference evidence="3" key="3">
    <citation type="submission" date="2022-04" db="EMBL/GenBank/DDBJ databases">
        <authorList>
            <person name="Liu G."/>
        </authorList>
    </citation>
    <scope>NUCLEOTIDE SEQUENCE</scope>
    <source>
        <strain evidence="3">RG22</strain>
    </source>
</reference>
<dbReference type="GO" id="GO:0016051">
    <property type="term" value="P:carbohydrate biosynthetic process"/>
    <property type="evidence" value="ECO:0007669"/>
    <property type="project" value="InterPro"/>
</dbReference>
<dbReference type="GO" id="GO:0047444">
    <property type="term" value="F:N-acylneuraminate-9-phosphate synthase activity"/>
    <property type="evidence" value="ECO:0007669"/>
    <property type="project" value="TreeGrafter"/>
</dbReference>
<evidence type="ECO:0000259" key="1">
    <source>
        <dbReference type="PROSITE" id="PS50844"/>
    </source>
</evidence>
<dbReference type="InterPro" id="IPR057736">
    <property type="entry name" value="SAF_PseI/NeuA/NeuB"/>
</dbReference>
<dbReference type="Pfam" id="PF08666">
    <property type="entry name" value="SAF"/>
    <property type="match status" value="1"/>
</dbReference>
<dbReference type="CDD" id="cd11615">
    <property type="entry name" value="SAF_NeuB_like"/>
    <property type="match status" value="1"/>
</dbReference>
<protein>
    <submittedName>
        <fullName evidence="2">Pseudaminic acid synthase</fullName>
        <ecNumber evidence="3">2.5.1.97</ecNumber>
    </submittedName>
</protein>
<dbReference type="Gene3D" id="3.20.20.70">
    <property type="entry name" value="Aldolase class I"/>
    <property type="match status" value="1"/>
</dbReference>
<reference evidence="2" key="2">
    <citation type="journal article" date="2021" name="Int. J. Syst. Evol. Microbiol.">
        <title>Geomonas silvestris sp. nov., Geomonas paludis sp. nov. and Geomonas limicola sp. nov., isolated from terrestrial environments, and emended description of the genus Geomonas.</title>
        <authorList>
            <person name="Itoh H."/>
            <person name="Xu Z."/>
            <person name="Masuda Y."/>
            <person name="Ushijima N."/>
            <person name="Hayakawa C."/>
            <person name="Shiratori Y."/>
            <person name="Senoo K."/>
        </authorList>
    </citation>
    <scope>NUCLEOTIDE SEQUENCE</scope>
    <source>
        <strain evidence="2">Red736</strain>
    </source>
</reference>
<dbReference type="InterPro" id="IPR013785">
    <property type="entry name" value="Aldolase_TIM"/>
</dbReference>
<dbReference type="PANTHER" id="PTHR42966">
    <property type="entry name" value="N-ACETYLNEURAMINATE SYNTHASE"/>
    <property type="match status" value="1"/>
</dbReference>
<evidence type="ECO:0000313" key="4">
    <source>
        <dbReference type="Proteomes" id="UP000568888"/>
    </source>
</evidence>
<keyword evidence="3" id="KW-0808">Transferase</keyword>
<dbReference type="InterPro" id="IPR036732">
    <property type="entry name" value="AFP_Neu5c_C_sf"/>
</dbReference>
<dbReference type="Pfam" id="PF03102">
    <property type="entry name" value="NeuB"/>
    <property type="match status" value="1"/>
</dbReference>
<organism evidence="2 4">
    <name type="scientific">Geomonas paludis</name>
    <dbReference type="NCBI Taxonomy" id="2740185"/>
    <lineage>
        <taxon>Bacteria</taxon>
        <taxon>Pseudomonadati</taxon>
        <taxon>Thermodesulfobacteriota</taxon>
        <taxon>Desulfuromonadia</taxon>
        <taxon>Geobacterales</taxon>
        <taxon>Geobacteraceae</taxon>
        <taxon>Geomonas</taxon>
    </lineage>
</organism>
<feature type="domain" description="AFP-like" evidence="1">
    <location>
        <begin position="294"/>
        <end position="352"/>
    </location>
</feature>
<dbReference type="AlphaFoldDB" id="A0A6V8N0F9"/>
<evidence type="ECO:0000313" key="5">
    <source>
        <dbReference type="Proteomes" id="UP000831485"/>
    </source>
</evidence>
<proteinExistence type="predicted"/>
<dbReference type="Proteomes" id="UP000568888">
    <property type="component" value="Unassembled WGS sequence"/>
</dbReference>
<dbReference type="InterPro" id="IPR020030">
    <property type="entry name" value="Pseudaminic_synth_PseI"/>
</dbReference>
<dbReference type="InterPro" id="IPR013974">
    <property type="entry name" value="SAF"/>
</dbReference>
<sequence length="352" mass="38667">MSSIQIGGRSIGPDHAPFIIAEMSGNHNQSLERALEIVEAAAASGAHALKLQTYTADTMTLDIKEGEFFIEDPKSLWKGRSLYDLYQEAHTPWEWHKPIFDRCRELGLICFSTPFDATSVDFLEELDAPCYKIASFENTDLPLIRKVAATGKPVIISTGMASLAELDETVRAAREAGCRDLVLLKCTSTYPSTPENTNARTIPHLRDLFDCEIGLSDHSMGVGVSVAAVALGATVIEKHFTLRRADGGVDSTFSLEPEELKSLVVETERAWQSLGTISYGPTEKEKKSLVFRRSLYVVEDVKAGEPFTDKNVRAIRPGNGLPTKYLETFLGKRAAVDIRRGTPLSFDLLGGL</sequence>
<dbReference type="SUPFAM" id="SSF51269">
    <property type="entry name" value="AFP III-like domain"/>
    <property type="match status" value="1"/>
</dbReference>
<dbReference type="SUPFAM" id="SSF51569">
    <property type="entry name" value="Aldolase"/>
    <property type="match status" value="1"/>
</dbReference>
<dbReference type="PROSITE" id="PS50844">
    <property type="entry name" value="AFP_LIKE"/>
    <property type="match status" value="1"/>
</dbReference>
<dbReference type="InterPro" id="IPR006190">
    <property type="entry name" value="SAF_AFP_Neu5Ac"/>
</dbReference>
<reference evidence="4" key="1">
    <citation type="submission" date="2020-06" db="EMBL/GenBank/DDBJ databases">
        <title>Draft genomic sequecing of Geomonas sp. Red736.</title>
        <authorList>
            <person name="Itoh H."/>
            <person name="Xu Z.X."/>
            <person name="Ushijima N."/>
            <person name="Masuda Y."/>
            <person name="Shiratori Y."/>
            <person name="Senoo K."/>
        </authorList>
    </citation>
    <scope>NUCLEOTIDE SEQUENCE [LARGE SCALE GENOMIC DNA]</scope>
    <source>
        <strain evidence="4">Red736</strain>
    </source>
</reference>
<dbReference type="Gene3D" id="3.90.1210.10">
    <property type="entry name" value="Antifreeze-like/N-acetylneuraminic acid synthase C-terminal domain"/>
    <property type="match status" value="1"/>
</dbReference>
<dbReference type="PANTHER" id="PTHR42966:SF2">
    <property type="entry name" value="PSEUDAMINIC ACID SYNTHASE"/>
    <property type="match status" value="1"/>
</dbReference>
<keyword evidence="5" id="KW-1185">Reference proteome</keyword>
<dbReference type="EMBL" id="BLXY01000010">
    <property type="protein sequence ID" value="GFO65544.1"/>
    <property type="molecule type" value="Genomic_DNA"/>
</dbReference>
<dbReference type="EMBL" id="CP096574">
    <property type="protein sequence ID" value="UPU36874.1"/>
    <property type="molecule type" value="Genomic_DNA"/>
</dbReference>
<dbReference type="InterPro" id="IPR051690">
    <property type="entry name" value="PseI-like"/>
</dbReference>
<dbReference type="RefSeq" id="WP_183349746.1">
    <property type="nucleotide sequence ID" value="NZ_BLXY01000010.1"/>
</dbReference>
<dbReference type="EC" id="2.5.1.97" evidence="3"/>
<dbReference type="SMART" id="SM00858">
    <property type="entry name" value="SAF"/>
    <property type="match status" value="1"/>
</dbReference>
<dbReference type="Proteomes" id="UP000831485">
    <property type="component" value="Chromosome"/>
</dbReference>